<comment type="similarity">
    <text evidence="2 6">Belongs to the GMC oxidoreductase family.</text>
</comment>
<accession>A0A916RTM9</accession>
<comment type="cofactor">
    <cofactor evidence="1 5">
        <name>FAD</name>
        <dbReference type="ChEBI" id="CHEBI:57692"/>
    </cofactor>
</comment>
<dbReference type="EMBL" id="BMIF01000005">
    <property type="protein sequence ID" value="GGA65710.1"/>
    <property type="molecule type" value="Genomic_DNA"/>
</dbReference>
<dbReference type="Gene3D" id="3.30.560.10">
    <property type="entry name" value="Glucose Oxidase, domain 3"/>
    <property type="match status" value="1"/>
</dbReference>
<keyword evidence="3 6" id="KW-0285">Flavoprotein</keyword>
<feature type="domain" description="Glucose-methanol-choline oxidoreductase N-terminal" evidence="7">
    <location>
        <begin position="87"/>
        <end position="110"/>
    </location>
</feature>
<comment type="caution">
    <text evidence="8">The sequence shown here is derived from an EMBL/GenBank/DDBJ whole genome shotgun (WGS) entry which is preliminary data.</text>
</comment>
<evidence type="ECO:0000259" key="7">
    <source>
        <dbReference type="PROSITE" id="PS00623"/>
    </source>
</evidence>
<evidence type="ECO:0000256" key="1">
    <source>
        <dbReference type="ARBA" id="ARBA00001974"/>
    </source>
</evidence>
<evidence type="ECO:0000313" key="9">
    <source>
        <dbReference type="Proteomes" id="UP000636264"/>
    </source>
</evidence>
<dbReference type="PROSITE" id="PS00623">
    <property type="entry name" value="GMC_OXRED_1"/>
    <property type="match status" value="1"/>
</dbReference>
<dbReference type="Gene3D" id="3.50.50.60">
    <property type="entry name" value="FAD/NAD(P)-binding domain"/>
    <property type="match status" value="1"/>
</dbReference>
<dbReference type="PANTHER" id="PTHR11552">
    <property type="entry name" value="GLUCOSE-METHANOL-CHOLINE GMC OXIDOREDUCTASE"/>
    <property type="match status" value="1"/>
</dbReference>
<proteinExistence type="inferred from homology"/>
<dbReference type="Proteomes" id="UP000636264">
    <property type="component" value="Unassembled WGS sequence"/>
</dbReference>
<dbReference type="PIRSF" id="PIRSF000137">
    <property type="entry name" value="Alcohol_oxidase"/>
    <property type="match status" value="1"/>
</dbReference>
<reference evidence="8" key="1">
    <citation type="journal article" date="2014" name="Int. J. Syst. Evol. Microbiol.">
        <title>Complete genome sequence of Corynebacterium casei LMG S-19264T (=DSM 44701T), isolated from a smear-ripened cheese.</title>
        <authorList>
            <consortium name="US DOE Joint Genome Institute (JGI-PGF)"/>
            <person name="Walter F."/>
            <person name="Albersmeier A."/>
            <person name="Kalinowski J."/>
            <person name="Ruckert C."/>
        </authorList>
    </citation>
    <scope>NUCLEOTIDE SEQUENCE</scope>
    <source>
        <strain evidence="8">CGMCC 1.15320</strain>
    </source>
</reference>
<evidence type="ECO:0000313" key="8">
    <source>
        <dbReference type="EMBL" id="GGA65710.1"/>
    </source>
</evidence>
<gene>
    <name evidence="8" type="ORF">GCM10011385_19480</name>
</gene>
<dbReference type="InterPro" id="IPR000172">
    <property type="entry name" value="GMC_OxRdtase_N"/>
</dbReference>
<feature type="binding site" evidence="5">
    <location>
        <position position="89"/>
    </location>
    <ligand>
        <name>FAD</name>
        <dbReference type="ChEBI" id="CHEBI:57692"/>
    </ligand>
</feature>
<dbReference type="Pfam" id="PF05199">
    <property type="entry name" value="GMC_oxred_C"/>
    <property type="match status" value="1"/>
</dbReference>
<organism evidence="8 9">
    <name type="scientific">Nitratireductor aestuarii</name>
    <dbReference type="NCBI Taxonomy" id="1735103"/>
    <lineage>
        <taxon>Bacteria</taxon>
        <taxon>Pseudomonadati</taxon>
        <taxon>Pseudomonadota</taxon>
        <taxon>Alphaproteobacteria</taxon>
        <taxon>Hyphomicrobiales</taxon>
        <taxon>Phyllobacteriaceae</taxon>
        <taxon>Nitratireductor</taxon>
    </lineage>
</organism>
<dbReference type="GO" id="GO:0016614">
    <property type="term" value="F:oxidoreductase activity, acting on CH-OH group of donors"/>
    <property type="evidence" value="ECO:0007669"/>
    <property type="project" value="InterPro"/>
</dbReference>
<evidence type="ECO:0000256" key="2">
    <source>
        <dbReference type="ARBA" id="ARBA00010790"/>
    </source>
</evidence>
<sequence>MGRTEAFMEFDYIIVGAGTAGSVLAARLTEDPNTSVLVLEAGKADRSILIHVPLGFGRINQKRYFDWGYNSEPEPNLGGRVVALPRGKVLGGTSSINGMVFVRGHREDFDRWARNGATGWSYEDVLPYFRKLENWAGERAECRGADGPLDVRENAYQDPLNAAFAEALPAYGLPRNPDYNRGDMRGFAPLQQTLRGGRRASAAVAYLKPSLKRPNLKLESGALVERLTIEEGRATGLIYRRGGNLHTVRARREVILAGGAYNSPQLLMLNGIGPAVELAAHGIAPLLDLPAVGRNLQDHPVVLLEYDRLDEGPFMRASRWDRAILNGLAAYLAGKGSATNVPSSGLGFVHLDPESPVPEVQYLFRPISRLARPWFPLIAAQGPNRFGCSIILLHPQSRGSVTLKSPDPAASVRIVPNFLGSENDRRLLRGAIRLGRRILADKAFEKSRGAEILPGDSAVTDEALDRYLEQYVSTAHHPVGTCRMGSDADSVVDASLRVRGVDRLRVVDASVMPDLTSGNTNAPTLMIAEKAADMIRSGK</sequence>
<dbReference type="AlphaFoldDB" id="A0A916RTM9"/>
<evidence type="ECO:0000256" key="3">
    <source>
        <dbReference type="ARBA" id="ARBA00022630"/>
    </source>
</evidence>
<dbReference type="PANTHER" id="PTHR11552:SF147">
    <property type="entry name" value="CHOLINE DEHYDROGENASE, MITOCHONDRIAL"/>
    <property type="match status" value="1"/>
</dbReference>
<reference evidence="8" key="2">
    <citation type="submission" date="2020-09" db="EMBL/GenBank/DDBJ databases">
        <authorList>
            <person name="Sun Q."/>
            <person name="Zhou Y."/>
        </authorList>
    </citation>
    <scope>NUCLEOTIDE SEQUENCE</scope>
    <source>
        <strain evidence="8">CGMCC 1.15320</strain>
    </source>
</reference>
<evidence type="ECO:0000256" key="5">
    <source>
        <dbReference type="PIRSR" id="PIRSR000137-2"/>
    </source>
</evidence>
<feature type="binding site" evidence="5">
    <location>
        <begin position="97"/>
        <end position="100"/>
    </location>
    <ligand>
        <name>FAD</name>
        <dbReference type="ChEBI" id="CHEBI:57692"/>
    </ligand>
</feature>
<dbReference type="InterPro" id="IPR012132">
    <property type="entry name" value="GMC_OxRdtase"/>
</dbReference>
<protein>
    <submittedName>
        <fullName evidence="8">Dehydrogenase</fullName>
    </submittedName>
</protein>
<keyword evidence="4 5" id="KW-0274">FAD</keyword>
<dbReference type="Pfam" id="PF00732">
    <property type="entry name" value="GMC_oxred_N"/>
    <property type="match status" value="1"/>
</dbReference>
<dbReference type="InterPro" id="IPR036188">
    <property type="entry name" value="FAD/NAD-bd_sf"/>
</dbReference>
<feature type="binding site" evidence="5">
    <location>
        <position position="224"/>
    </location>
    <ligand>
        <name>FAD</name>
        <dbReference type="ChEBI" id="CHEBI:57692"/>
    </ligand>
</feature>
<dbReference type="SUPFAM" id="SSF51905">
    <property type="entry name" value="FAD/NAD(P)-binding domain"/>
    <property type="match status" value="1"/>
</dbReference>
<feature type="binding site" evidence="5">
    <location>
        <position position="93"/>
    </location>
    <ligand>
        <name>FAD</name>
        <dbReference type="ChEBI" id="CHEBI:57692"/>
    </ligand>
</feature>
<dbReference type="InterPro" id="IPR007867">
    <property type="entry name" value="GMC_OxRtase_C"/>
</dbReference>
<evidence type="ECO:0000256" key="6">
    <source>
        <dbReference type="RuleBase" id="RU003968"/>
    </source>
</evidence>
<dbReference type="SUPFAM" id="SSF54373">
    <property type="entry name" value="FAD-linked reductases, C-terminal domain"/>
    <property type="match status" value="1"/>
</dbReference>
<dbReference type="RefSeq" id="WP_244630316.1">
    <property type="nucleotide sequence ID" value="NZ_BMIF01000005.1"/>
</dbReference>
<keyword evidence="9" id="KW-1185">Reference proteome</keyword>
<dbReference type="GO" id="GO:0050660">
    <property type="term" value="F:flavin adenine dinucleotide binding"/>
    <property type="evidence" value="ECO:0007669"/>
    <property type="project" value="InterPro"/>
</dbReference>
<evidence type="ECO:0000256" key="4">
    <source>
        <dbReference type="ARBA" id="ARBA00022827"/>
    </source>
</evidence>
<name>A0A916RTM9_9HYPH</name>